<dbReference type="PATRIC" id="fig|742725.3.peg.1001"/>
<name>G5H7A3_9BACT</name>
<dbReference type="eggNOG" id="COG2267">
    <property type="taxonomic scope" value="Bacteria"/>
</dbReference>
<proteinExistence type="predicted"/>
<evidence type="ECO:0000313" key="3">
    <source>
        <dbReference type="Proteomes" id="UP000006008"/>
    </source>
</evidence>
<dbReference type="PRINTS" id="PR00111">
    <property type="entry name" value="ABHYDROLASE"/>
</dbReference>
<dbReference type="EMBL" id="ADLD01000009">
    <property type="protein sequence ID" value="EHB92742.1"/>
    <property type="molecule type" value="Genomic_DNA"/>
</dbReference>
<gene>
    <name evidence="2" type="ORF">HMPREF9450_00946</name>
</gene>
<evidence type="ECO:0000313" key="2">
    <source>
        <dbReference type="EMBL" id="EHB92742.1"/>
    </source>
</evidence>
<reference evidence="2 3" key="1">
    <citation type="submission" date="2011-08" db="EMBL/GenBank/DDBJ databases">
        <title>The Genome Sequence of Alistipes indistinctus YIT 12060.</title>
        <authorList>
            <consortium name="The Broad Institute Genome Sequencing Platform"/>
            <person name="Earl A."/>
            <person name="Ward D."/>
            <person name="Feldgarden M."/>
            <person name="Gevers D."/>
            <person name="Morotomi M."/>
            <person name="Young S.K."/>
            <person name="Zeng Q."/>
            <person name="Gargeya S."/>
            <person name="Fitzgerald M."/>
            <person name="Haas B."/>
            <person name="Abouelleil A."/>
            <person name="Alvarado L."/>
            <person name="Arachchi H.M."/>
            <person name="Berlin A."/>
            <person name="Brown A."/>
            <person name="Chapman S.B."/>
            <person name="Chen Z."/>
            <person name="Dunbar C."/>
            <person name="Freedman E."/>
            <person name="Gearin G."/>
            <person name="Gellesch M."/>
            <person name="Goldberg J."/>
            <person name="Griggs A."/>
            <person name="Gujja S."/>
            <person name="Heiman D."/>
            <person name="Howarth C."/>
            <person name="Larson L."/>
            <person name="Lui A."/>
            <person name="MacDonald P.J.P."/>
            <person name="Montmayeur A."/>
            <person name="Murphy C."/>
            <person name="Neiman D."/>
            <person name="Pearson M."/>
            <person name="Priest M."/>
            <person name="Roberts A."/>
            <person name="Saif S."/>
            <person name="Shea T."/>
            <person name="Shenoy N."/>
            <person name="Sisk P."/>
            <person name="Stolte C."/>
            <person name="Sykes S."/>
            <person name="Wortman J."/>
            <person name="Nusbaum C."/>
            <person name="Birren B."/>
        </authorList>
    </citation>
    <scope>NUCLEOTIDE SEQUENCE [LARGE SCALE GENOMIC DNA]</scope>
    <source>
        <strain evidence="2 3">YIT 12060</strain>
    </source>
</reference>
<dbReference type="PANTHER" id="PTHR43798:SF33">
    <property type="entry name" value="HYDROLASE, PUTATIVE (AFU_ORTHOLOGUE AFUA_2G14860)-RELATED"/>
    <property type="match status" value="1"/>
</dbReference>
<dbReference type="STRING" id="742725.HMPREF9450_00946"/>
<dbReference type="RefSeq" id="WP_009133752.1">
    <property type="nucleotide sequence ID" value="NZ_CP102250.1"/>
</dbReference>
<dbReference type="GeneID" id="92816036"/>
<organism evidence="2 3">
    <name type="scientific">Alistipes indistinctus YIT 12060</name>
    <dbReference type="NCBI Taxonomy" id="742725"/>
    <lineage>
        <taxon>Bacteria</taxon>
        <taxon>Pseudomonadati</taxon>
        <taxon>Bacteroidota</taxon>
        <taxon>Bacteroidia</taxon>
        <taxon>Bacteroidales</taxon>
        <taxon>Rikenellaceae</taxon>
        <taxon>Alistipes</taxon>
    </lineage>
</organism>
<dbReference type="AlphaFoldDB" id="G5H7A3"/>
<dbReference type="HOGENOM" id="CLU_020336_50_4_10"/>
<dbReference type="Pfam" id="PF00561">
    <property type="entry name" value="Abhydrolase_1"/>
    <property type="match status" value="1"/>
</dbReference>
<accession>G5H7A3</accession>
<protein>
    <recommendedName>
        <fullName evidence="1">AB hydrolase-1 domain-containing protein</fullName>
    </recommendedName>
</protein>
<feature type="domain" description="AB hydrolase-1" evidence="1">
    <location>
        <begin position="23"/>
        <end position="132"/>
    </location>
</feature>
<dbReference type="GO" id="GO:0016020">
    <property type="term" value="C:membrane"/>
    <property type="evidence" value="ECO:0007669"/>
    <property type="project" value="TreeGrafter"/>
</dbReference>
<sequence>MEKFIMAAGTALRISDTLKGGTTVVLLHGYLESLEIWGDFMKELAMHYRILAIDIPGMGISQVRGEVHTMEFLADVLKGVLDKQGVERCFVVGHSMGGYVAEAFAAKYASMLQGLVLFHSTPNPDTEEKRENRRREIELVRADKKELIAELFAPKGFAPENRKRLRAVIEQLSELISMSDSDGVVAVLNGLIQRADQNEMLRNLNVPQLFIFGREDEFIPVAAAEAIVAAQPQAEIAWLDHSGHMGFVEEPEQALAILTGFIDRYR</sequence>
<evidence type="ECO:0000259" key="1">
    <source>
        <dbReference type="Pfam" id="PF00561"/>
    </source>
</evidence>
<dbReference type="PANTHER" id="PTHR43798">
    <property type="entry name" value="MONOACYLGLYCEROL LIPASE"/>
    <property type="match status" value="1"/>
</dbReference>
<dbReference type="InterPro" id="IPR000073">
    <property type="entry name" value="AB_hydrolase_1"/>
</dbReference>
<keyword evidence="3" id="KW-1185">Reference proteome</keyword>
<dbReference type="SUPFAM" id="SSF53474">
    <property type="entry name" value="alpha/beta-Hydrolases"/>
    <property type="match status" value="1"/>
</dbReference>
<dbReference type="Proteomes" id="UP000006008">
    <property type="component" value="Unassembled WGS sequence"/>
</dbReference>
<dbReference type="InterPro" id="IPR029058">
    <property type="entry name" value="AB_hydrolase_fold"/>
</dbReference>
<dbReference type="Gene3D" id="3.40.50.1820">
    <property type="entry name" value="alpha/beta hydrolase"/>
    <property type="match status" value="1"/>
</dbReference>
<comment type="caution">
    <text evidence="2">The sequence shown here is derived from an EMBL/GenBank/DDBJ whole genome shotgun (WGS) entry which is preliminary data.</text>
</comment>
<dbReference type="InterPro" id="IPR050266">
    <property type="entry name" value="AB_hydrolase_sf"/>
</dbReference>